<feature type="chain" id="PRO_5040989745" evidence="4">
    <location>
        <begin position="33"/>
        <end position="350"/>
    </location>
</feature>
<evidence type="ECO:0000256" key="2">
    <source>
        <dbReference type="ARBA" id="ARBA00022963"/>
    </source>
</evidence>
<dbReference type="EMBL" id="JALGBI010000001">
    <property type="protein sequence ID" value="MCJ0762454.1"/>
    <property type="molecule type" value="Genomic_DNA"/>
</dbReference>
<keyword evidence="4" id="KW-0732">Signal</keyword>
<dbReference type="InterPro" id="IPR029058">
    <property type="entry name" value="AB_hydrolase_fold"/>
</dbReference>
<dbReference type="InterPro" id="IPR016986">
    <property type="entry name" value="UCP031982_abhydr"/>
</dbReference>
<feature type="signal peptide" evidence="4">
    <location>
        <begin position="1"/>
        <end position="32"/>
    </location>
</feature>
<dbReference type="PANTHER" id="PTHR10272:SF0">
    <property type="entry name" value="PLATELET-ACTIVATING FACTOR ACETYLHYDROLASE"/>
    <property type="match status" value="1"/>
</dbReference>
<proteinExistence type="predicted"/>
<keyword evidence="2" id="KW-0442">Lipid degradation</keyword>
<dbReference type="GO" id="GO:0016042">
    <property type="term" value="P:lipid catabolic process"/>
    <property type="evidence" value="ECO:0007669"/>
    <property type="project" value="UniProtKB-KW"/>
</dbReference>
<gene>
    <name evidence="5" type="ORF">MMF98_04445</name>
</gene>
<evidence type="ECO:0000256" key="3">
    <source>
        <dbReference type="ARBA" id="ARBA00023098"/>
    </source>
</evidence>
<accession>A0A9X2ALL9</accession>
<keyword evidence="3" id="KW-0443">Lipid metabolism</keyword>
<dbReference type="Proteomes" id="UP001139447">
    <property type="component" value="Unassembled WGS sequence"/>
</dbReference>
<evidence type="ECO:0000313" key="6">
    <source>
        <dbReference type="Proteomes" id="UP001139447"/>
    </source>
</evidence>
<name>A0A9X2ALL9_9BURK</name>
<dbReference type="Pfam" id="PF03403">
    <property type="entry name" value="PAF-AH_p_II"/>
    <property type="match status" value="1"/>
</dbReference>
<reference evidence="5" key="1">
    <citation type="submission" date="2022-03" db="EMBL/GenBank/DDBJ databases">
        <authorList>
            <person name="Woo C.Y."/>
        </authorList>
    </citation>
    <scope>NUCLEOTIDE SEQUENCE</scope>
    <source>
        <strain evidence="5">CYS-02</strain>
    </source>
</reference>
<organism evidence="5 6">
    <name type="scientific">Variovorax terrae</name>
    <dbReference type="NCBI Taxonomy" id="2923278"/>
    <lineage>
        <taxon>Bacteria</taxon>
        <taxon>Pseudomonadati</taxon>
        <taxon>Pseudomonadota</taxon>
        <taxon>Betaproteobacteria</taxon>
        <taxon>Burkholderiales</taxon>
        <taxon>Comamonadaceae</taxon>
        <taxon>Variovorax</taxon>
    </lineage>
</organism>
<sequence length="350" mass="36717">MPHLLQRTLGPALTRLAALGLALPLLAGPALAQVGMAQLQAGELPVTVVYPTDAPATRQSFGPFELQAALNAAPARGNGRLVVLSHGTGGDAFSLNTLASTLARAGFVVAQPEHRGDNWRDQSAAGPESWKRRPSEISEAINAIAQDTRFAGLLQLDRVGVFGMSAGGVTGLALAGGDWSLATMLQHCAAHVRDDAGFCLYGARSAEEAATRAQAYSRPLPPGAEAPLAGMRVHDARVAAVALEVPVGAIFTPGSLAAIRIPVGLVEAQADRILNPQYHSGYVLAQCGACQRLDSMAGAGHFDTLSPWPDSIAQSMARMPGGQRNPVVDDARRQQGYDRIAAFFREKLRP</sequence>
<evidence type="ECO:0000256" key="1">
    <source>
        <dbReference type="ARBA" id="ARBA00022801"/>
    </source>
</evidence>
<comment type="caution">
    <text evidence="5">The sequence shown here is derived from an EMBL/GenBank/DDBJ whole genome shotgun (WGS) entry which is preliminary data.</text>
</comment>
<dbReference type="Gene3D" id="3.40.50.1820">
    <property type="entry name" value="alpha/beta hydrolase"/>
    <property type="match status" value="1"/>
</dbReference>
<protein>
    <submittedName>
        <fullName evidence="5">Dienelactone hydrolase</fullName>
    </submittedName>
</protein>
<dbReference type="SUPFAM" id="SSF53474">
    <property type="entry name" value="alpha/beta-Hydrolases"/>
    <property type="match status" value="1"/>
</dbReference>
<dbReference type="PIRSF" id="PIRSF031982">
    <property type="entry name" value="UCP031982_abhydr"/>
    <property type="match status" value="1"/>
</dbReference>
<evidence type="ECO:0000313" key="5">
    <source>
        <dbReference type="EMBL" id="MCJ0762454.1"/>
    </source>
</evidence>
<keyword evidence="1 5" id="KW-0378">Hydrolase</keyword>
<keyword evidence="6" id="KW-1185">Reference proteome</keyword>
<dbReference type="GO" id="GO:0003847">
    <property type="term" value="F:1-alkyl-2-acetylglycerophosphocholine esterase activity"/>
    <property type="evidence" value="ECO:0007669"/>
    <property type="project" value="TreeGrafter"/>
</dbReference>
<dbReference type="PANTHER" id="PTHR10272">
    <property type="entry name" value="PLATELET-ACTIVATING FACTOR ACETYLHYDROLASE"/>
    <property type="match status" value="1"/>
</dbReference>
<dbReference type="RefSeq" id="WP_243304722.1">
    <property type="nucleotide sequence ID" value="NZ_JALGBI010000001.1"/>
</dbReference>
<evidence type="ECO:0000256" key="4">
    <source>
        <dbReference type="SAM" id="SignalP"/>
    </source>
</evidence>
<dbReference type="AlphaFoldDB" id="A0A9X2ALL9"/>